<protein>
    <submittedName>
        <fullName evidence="9">GPI mannosyltransferase 2 like protein</fullName>
    </submittedName>
</protein>
<dbReference type="InterPro" id="IPR005828">
    <property type="entry name" value="MFS_sugar_transport-like"/>
</dbReference>
<dbReference type="InterPro" id="IPR050360">
    <property type="entry name" value="MFS_Sugar_Transporters"/>
</dbReference>
<dbReference type="Proteomes" id="UP000689129">
    <property type="component" value="Unassembled WGS sequence"/>
</dbReference>
<accession>A0A8I2ZCS4</accession>
<evidence type="ECO:0000313" key="10">
    <source>
        <dbReference type="Proteomes" id="UP000689129"/>
    </source>
</evidence>
<dbReference type="PROSITE" id="PS50850">
    <property type="entry name" value="MFS"/>
    <property type="match status" value="1"/>
</dbReference>
<evidence type="ECO:0000259" key="8">
    <source>
        <dbReference type="PROSITE" id="PS50850"/>
    </source>
</evidence>
<keyword evidence="6 7" id="KW-0472">Membrane</keyword>
<dbReference type="PANTHER" id="PTHR48022">
    <property type="entry name" value="PLASTIDIC GLUCOSE TRANSPORTER 4"/>
    <property type="match status" value="1"/>
</dbReference>
<evidence type="ECO:0000256" key="5">
    <source>
        <dbReference type="ARBA" id="ARBA00022989"/>
    </source>
</evidence>
<keyword evidence="5 7" id="KW-1133">Transmembrane helix</keyword>
<evidence type="ECO:0000256" key="2">
    <source>
        <dbReference type="ARBA" id="ARBA00010992"/>
    </source>
</evidence>
<dbReference type="GO" id="GO:0004376">
    <property type="term" value="F:GPI mannosyltransferase activity"/>
    <property type="evidence" value="ECO:0007669"/>
    <property type="project" value="InterPro"/>
</dbReference>
<evidence type="ECO:0000256" key="6">
    <source>
        <dbReference type="ARBA" id="ARBA00023136"/>
    </source>
</evidence>
<keyword evidence="4 7" id="KW-0812">Transmembrane</keyword>
<feature type="transmembrane region" description="Helical" evidence="7">
    <location>
        <begin position="710"/>
        <end position="727"/>
    </location>
</feature>
<dbReference type="InterPro" id="IPR020846">
    <property type="entry name" value="MFS_dom"/>
</dbReference>
<name>A0A8I2ZCS4_VERLO</name>
<dbReference type="InterPro" id="IPR005829">
    <property type="entry name" value="Sugar_transporter_CS"/>
</dbReference>
<feature type="transmembrane region" description="Helical" evidence="7">
    <location>
        <begin position="390"/>
        <end position="409"/>
    </location>
</feature>
<dbReference type="PANTHER" id="PTHR48022:SF66">
    <property type="entry name" value="MFS HEXOSE TRANSPORTER"/>
    <property type="match status" value="1"/>
</dbReference>
<sequence>MASTASTTAGGLAQYTKNPRQTLFTAFLAWKGLLLAVALGSGLTGPSYDTSTTLALNRVESSTAFSLVTRLTRWDAIYFTSSAQHGYRFEQEWAFGPGLPAVVAALARPAKFLGLVPATDSGSFEAAIASFVSHAAHFAAVFTLYELVHTVWGPQRHLPLISALMHTLSPAGLFLSAPYAESSFAFLSFVGYLLLAKASQASRSSLSRTGLQLLAGAVFGISTTFRSNGILNGLPFAAECALVVLQPFFDASSQIPDVLSLVGPLLGGILVAAGSIVPQTIAYARYCSGASEPRPWCANALPSIYNFVQAHYWGVGFLRYWTLSNLPLFLLAIPMLSIMMKSGVDVLRSPGGVAGSARQLDLRTGVLIRSMAALQVLLAVVALSNYHVQVVIFIGCLFMILGGFLGAFSNGWGMYIGGRFVLGFGNSLAQMSSPLLLTEICHPQHRGPVTAVYNCLWNLGSLVVSSIGWGTAYIDGNWSWRSITLLQITPSVMQICGLWWIPESPRYLMNMDRHEDALAMLTKWHGGGDVNNSTVQFQYREIKETMRLEKEADKATTYADFLRTKGNRWRLAIVISLGVISQYSGNALFSNYMNTIYEGAGITNQNQKLAMSTGKAVLDLGCAIAAALTVDYFGRRPLFLVSITGMVVNFVCWTITGAIYENSNENNSAAGYTQLVFIWIFGIFYDIGFSGLLIAYALEVLPFHLRAKGMMIMNITVQAILALSNQTNKIAWDNLPNHWNFMLFYTLWDFCELVFVYFFYVETKGPTLEEIARIFDGDDAIAHVDMNQVEKEIHAGEHLEDDINVHAVDNEKSRV</sequence>
<feature type="transmembrane region" description="Helical" evidence="7">
    <location>
        <begin position="320"/>
        <end position="339"/>
    </location>
</feature>
<dbReference type="GO" id="GO:0000009">
    <property type="term" value="F:alpha-1,6-mannosyltransferase activity"/>
    <property type="evidence" value="ECO:0007669"/>
    <property type="project" value="InterPro"/>
</dbReference>
<feature type="transmembrane region" description="Helical" evidence="7">
    <location>
        <begin position="366"/>
        <end position="384"/>
    </location>
</feature>
<evidence type="ECO:0000256" key="3">
    <source>
        <dbReference type="ARBA" id="ARBA00022448"/>
    </source>
</evidence>
<evidence type="ECO:0000313" key="9">
    <source>
        <dbReference type="EMBL" id="KAG7127947.1"/>
    </source>
</evidence>
<organism evidence="9 10">
    <name type="scientific">Verticillium longisporum</name>
    <name type="common">Verticillium dahliae var. longisporum</name>
    <dbReference type="NCBI Taxonomy" id="100787"/>
    <lineage>
        <taxon>Eukaryota</taxon>
        <taxon>Fungi</taxon>
        <taxon>Dikarya</taxon>
        <taxon>Ascomycota</taxon>
        <taxon>Pezizomycotina</taxon>
        <taxon>Sordariomycetes</taxon>
        <taxon>Hypocreomycetidae</taxon>
        <taxon>Glomerellales</taxon>
        <taxon>Plectosphaerellaceae</taxon>
        <taxon>Verticillium</taxon>
    </lineage>
</organism>
<feature type="transmembrane region" description="Helical" evidence="7">
    <location>
        <begin position="676"/>
        <end position="698"/>
    </location>
</feature>
<dbReference type="OrthoDB" id="10252502at2759"/>
<proteinExistence type="inferred from homology"/>
<dbReference type="GO" id="GO:0005351">
    <property type="term" value="F:carbohydrate:proton symporter activity"/>
    <property type="evidence" value="ECO:0007669"/>
    <property type="project" value="TreeGrafter"/>
</dbReference>
<dbReference type="Pfam" id="PF04188">
    <property type="entry name" value="Mannosyl_trans2"/>
    <property type="match status" value="1"/>
</dbReference>
<keyword evidence="9" id="KW-0328">Glycosyltransferase</keyword>
<dbReference type="PROSITE" id="PS00216">
    <property type="entry name" value="SUGAR_TRANSPORT_1"/>
    <property type="match status" value="1"/>
</dbReference>
<reference evidence="9" key="1">
    <citation type="journal article" date="2021" name="Mol. Plant Pathol.">
        <title>A 20-kb lineage-specific genomic region tames virulence in pathogenic amphidiploid Verticillium longisporum.</title>
        <authorList>
            <person name="Harting R."/>
            <person name="Starke J."/>
            <person name="Kusch H."/>
            <person name="Poggeler S."/>
            <person name="Maurus I."/>
            <person name="Schluter R."/>
            <person name="Landesfeind M."/>
            <person name="Bulla I."/>
            <person name="Nowrousian M."/>
            <person name="de Jonge R."/>
            <person name="Stahlhut G."/>
            <person name="Hoff K.J."/>
            <person name="Asshauer K.P."/>
            <person name="Thurmer A."/>
            <person name="Stanke M."/>
            <person name="Daniel R."/>
            <person name="Morgenstern B."/>
            <person name="Thomma B.P.H.J."/>
            <person name="Kronstad J.W."/>
            <person name="Braus-Stromeyer S.A."/>
            <person name="Braus G.H."/>
        </authorList>
    </citation>
    <scope>NUCLEOTIDE SEQUENCE</scope>
    <source>
        <strain evidence="9">Vl32</strain>
    </source>
</reference>
<dbReference type="GO" id="GO:0006506">
    <property type="term" value="P:GPI anchor biosynthetic process"/>
    <property type="evidence" value="ECO:0007669"/>
    <property type="project" value="UniProtKB-UniPathway"/>
</dbReference>
<keyword evidence="9" id="KW-0808">Transferase</keyword>
<gene>
    <name evidence="9" type="ORF">HYQ45_012239</name>
</gene>
<feature type="domain" description="Major facilitator superfamily (MFS) profile" evidence="8">
    <location>
        <begin position="320"/>
        <end position="764"/>
    </location>
</feature>
<dbReference type="Pfam" id="PF00083">
    <property type="entry name" value="Sugar_tr"/>
    <property type="match status" value="1"/>
</dbReference>
<feature type="transmembrane region" description="Helical" evidence="7">
    <location>
        <begin position="23"/>
        <end position="43"/>
    </location>
</feature>
<dbReference type="UniPathway" id="UPA00196"/>
<feature type="transmembrane region" description="Helical" evidence="7">
    <location>
        <begin position="739"/>
        <end position="760"/>
    </location>
</feature>
<feature type="transmembrane region" description="Helical" evidence="7">
    <location>
        <begin position="480"/>
        <end position="501"/>
    </location>
</feature>
<feature type="transmembrane region" description="Helical" evidence="7">
    <location>
        <begin position="183"/>
        <end position="199"/>
    </location>
</feature>
<feature type="transmembrane region" description="Helical" evidence="7">
    <location>
        <begin position="455"/>
        <end position="474"/>
    </location>
</feature>
<evidence type="ECO:0000256" key="7">
    <source>
        <dbReference type="SAM" id="Phobius"/>
    </source>
</evidence>
<comment type="similarity">
    <text evidence="2">Belongs to the major facilitator superfamily. Sugar transporter (TC 2.A.1.1) family.</text>
</comment>
<dbReference type="EMBL" id="JAEMWZ010000281">
    <property type="protein sequence ID" value="KAG7127947.1"/>
    <property type="molecule type" value="Genomic_DNA"/>
</dbReference>
<dbReference type="InterPro" id="IPR003663">
    <property type="entry name" value="Sugar/inositol_transpt"/>
</dbReference>
<feature type="transmembrane region" description="Helical" evidence="7">
    <location>
        <begin position="261"/>
        <end position="284"/>
    </location>
</feature>
<keyword evidence="3" id="KW-0813">Transport</keyword>
<evidence type="ECO:0000256" key="1">
    <source>
        <dbReference type="ARBA" id="ARBA00004141"/>
    </source>
</evidence>
<evidence type="ECO:0000256" key="4">
    <source>
        <dbReference type="ARBA" id="ARBA00022692"/>
    </source>
</evidence>
<comment type="caution">
    <text evidence="9">The sequence shown here is derived from an EMBL/GenBank/DDBJ whole genome shotgun (WGS) entry which is preliminary data.</text>
</comment>
<dbReference type="InterPro" id="IPR007315">
    <property type="entry name" value="PIG-V/Gpi18"/>
</dbReference>
<comment type="subcellular location">
    <subcellularLocation>
        <location evidence="1">Membrane</location>
        <topology evidence="1">Multi-pass membrane protein</topology>
    </subcellularLocation>
</comment>
<dbReference type="NCBIfam" id="TIGR00879">
    <property type="entry name" value="SP"/>
    <property type="match status" value="1"/>
</dbReference>
<dbReference type="FunFam" id="1.20.1250.20:FF:000134">
    <property type="entry name" value="MFS sugar transporter protein"/>
    <property type="match status" value="1"/>
</dbReference>
<feature type="transmembrane region" description="Helical" evidence="7">
    <location>
        <begin position="637"/>
        <end position="656"/>
    </location>
</feature>
<dbReference type="GO" id="GO:0016020">
    <property type="term" value="C:membrane"/>
    <property type="evidence" value="ECO:0007669"/>
    <property type="project" value="UniProtKB-SubCell"/>
</dbReference>
<dbReference type="AlphaFoldDB" id="A0A8I2ZCS4"/>